<dbReference type="Gene3D" id="3.80.10.10">
    <property type="entry name" value="Ribonuclease Inhibitor"/>
    <property type="match status" value="1"/>
</dbReference>
<keyword evidence="13" id="KW-1185">Reference proteome</keyword>
<evidence type="ECO:0000313" key="13">
    <source>
        <dbReference type="Proteomes" id="UP000079169"/>
    </source>
</evidence>
<feature type="region of interest" description="Disordered" evidence="11">
    <location>
        <begin position="90"/>
        <end position="134"/>
    </location>
</feature>
<dbReference type="PROSITE" id="PS00028">
    <property type="entry name" value="ZINC_FINGER_C2H2_1"/>
    <property type="match status" value="2"/>
</dbReference>
<dbReference type="InterPro" id="IPR036465">
    <property type="entry name" value="vWFA_dom_sf"/>
</dbReference>
<dbReference type="Pfam" id="PF07975">
    <property type="entry name" value="C1_4"/>
    <property type="match status" value="2"/>
</dbReference>
<dbReference type="PaxDb" id="121845-A0A1S4EA72"/>
<gene>
    <name evidence="14" type="primary">LOC103507965</name>
</gene>
<evidence type="ECO:0000256" key="5">
    <source>
        <dbReference type="ARBA" id="ARBA00022771"/>
    </source>
</evidence>
<dbReference type="InterPro" id="IPR004595">
    <property type="entry name" value="TFIIH_C1-like_dom"/>
</dbReference>
<dbReference type="GO" id="GO:0005675">
    <property type="term" value="C:transcription factor TFIIH holo complex"/>
    <property type="evidence" value="ECO:0007669"/>
    <property type="project" value="TreeGrafter"/>
</dbReference>
<evidence type="ECO:0000259" key="12">
    <source>
        <dbReference type="PROSITE" id="PS00028"/>
    </source>
</evidence>
<evidence type="ECO:0000256" key="9">
    <source>
        <dbReference type="ARBA" id="ARBA00023204"/>
    </source>
</evidence>
<keyword evidence="8" id="KW-0804">Transcription</keyword>
<dbReference type="InterPro" id="IPR013083">
    <property type="entry name" value="Znf_RING/FYVE/PHD"/>
</dbReference>
<keyword evidence="9" id="KW-0234">DNA repair</keyword>
<reference evidence="14" key="1">
    <citation type="submission" date="2025-08" db="UniProtKB">
        <authorList>
            <consortium name="RefSeq"/>
        </authorList>
    </citation>
    <scope>IDENTIFICATION</scope>
</reference>
<dbReference type="STRING" id="121845.A0A1S4EA72"/>
<comment type="similarity">
    <text evidence="2">Belongs to the GTF2H2 family.</text>
</comment>
<dbReference type="InterPro" id="IPR032675">
    <property type="entry name" value="LRR_dom_sf"/>
</dbReference>
<evidence type="ECO:0000256" key="11">
    <source>
        <dbReference type="SAM" id="MobiDB-lite"/>
    </source>
</evidence>
<dbReference type="NCBIfam" id="TIGR00622">
    <property type="entry name" value="ssl1"/>
    <property type="match status" value="1"/>
</dbReference>
<dbReference type="Pfam" id="PF04056">
    <property type="entry name" value="Ssl1"/>
    <property type="match status" value="1"/>
</dbReference>
<feature type="region of interest" description="Disordered" evidence="11">
    <location>
        <begin position="1264"/>
        <end position="1287"/>
    </location>
</feature>
<evidence type="ECO:0000256" key="4">
    <source>
        <dbReference type="ARBA" id="ARBA00022763"/>
    </source>
</evidence>
<evidence type="ECO:0000256" key="10">
    <source>
        <dbReference type="ARBA" id="ARBA00023242"/>
    </source>
</evidence>
<evidence type="ECO:0000313" key="14">
    <source>
        <dbReference type="RefSeq" id="XP_017299032.1"/>
    </source>
</evidence>
<keyword evidence="6" id="KW-0862">Zinc</keyword>
<evidence type="ECO:0000256" key="7">
    <source>
        <dbReference type="ARBA" id="ARBA00023015"/>
    </source>
</evidence>
<keyword evidence="10" id="KW-0539">Nucleus</keyword>
<dbReference type="InterPro" id="IPR056429">
    <property type="entry name" value="PH_CMIP"/>
</dbReference>
<dbReference type="GO" id="GO:0006357">
    <property type="term" value="P:regulation of transcription by RNA polymerase II"/>
    <property type="evidence" value="ECO:0007669"/>
    <property type="project" value="TreeGrafter"/>
</dbReference>
<name>A0A1S4EA72_DIACI</name>
<evidence type="ECO:0000256" key="1">
    <source>
        <dbReference type="ARBA" id="ARBA00004123"/>
    </source>
</evidence>
<dbReference type="InterPro" id="IPR007198">
    <property type="entry name" value="Ssl1-like"/>
</dbReference>
<dbReference type="Proteomes" id="UP000079169">
    <property type="component" value="Unplaced"/>
</dbReference>
<dbReference type="InterPro" id="IPR013087">
    <property type="entry name" value="Znf_C2H2_type"/>
</dbReference>
<evidence type="ECO:0000256" key="6">
    <source>
        <dbReference type="ARBA" id="ARBA00022833"/>
    </source>
</evidence>
<dbReference type="CTD" id="40509"/>
<proteinExistence type="inferred from homology"/>
<dbReference type="SUPFAM" id="SSF53300">
    <property type="entry name" value="vWA-like"/>
    <property type="match status" value="1"/>
</dbReference>
<dbReference type="InterPro" id="IPR012170">
    <property type="entry name" value="TFIIH_SSL1/p44"/>
</dbReference>
<organism evidence="13 14">
    <name type="scientific">Diaphorina citri</name>
    <name type="common">Asian citrus psyllid</name>
    <dbReference type="NCBI Taxonomy" id="121845"/>
    <lineage>
        <taxon>Eukaryota</taxon>
        <taxon>Metazoa</taxon>
        <taxon>Ecdysozoa</taxon>
        <taxon>Arthropoda</taxon>
        <taxon>Hexapoda</taxon>
        <taxon>Insecta</taxon>
        <taxon>Pterygota</taxon>
        <taxon>Neoptera</taxon>
        <taxon>Paraneoptera</taxon>
        <taxon>Hemiptera</taxon>
        <taxon>Sternorrhyncha</taxon>
        <taxon>Psylloidea</taxon>
        <taxon>Psyllidae</taxon>
        <taxon>Diaphorininae</taxon>
        <taxon>Diaphorina</taxon>
    </lineage>
</organism>
<evidence type="ECO:0000256" key="8">
    <source>
        <dbReference type="ARBA" id="ARBA00023163"/>
    </source>
</evidence>
<dbReference type="SUPFAM" id="SSF50729">
    <property type="entry name" value="PH domain-like"/>
    <property type="match status" value="1"/>
</dbReference>
<dbReference type="PANTHER" id="PTHR12695:SF2">
    <property type="entry name" value="GENERAL TRANSCRIPTION FACTOR IIH SUBUNIT 2-RELATED"/>
    <property type="match status" value="1"/>
</dbReference>
<dbReference type="SUPFAM" id="SSF57889">
    <property type="entry name" value="Cysteine-rich domain"/>
    <property type="match status" value="2"/>
</dbReference>
<keyword evidence="4" id="KW-0227">DNA damage</keyword>
<dbReference type="GeneID" id="103507965"/>
<dbReference type="SMART" id="SM01047">
    <property type="entry name" value="C1_4"/>
    <property type="match status" value="2"/>
</dbReference>
<feature type="domain" description="C2H2-type" evidence="12">
    <location>
        <begin position="1229"/>
        <end position="1249"/>
    </location>
</feature>
<dbReference type="GO" id="GO:0008270">
    <property type="term" value="F:zinc ion binding"/>
    <property type="evidence" value="ECO:0007669"/>
    <property type="project" value="UniProtKB-KW"/>
</dbReference>
<protein>
    <submittedName>
        <fullName evidence="14">Uncharacterized protein LOC103507965</fullName>
    </submittedName>
</protein>
<dbReference type="SMART" id="SM00368">
    <property type="entry name" value="LRR_RI"/>
    <property type="match status" value="2"/>
</dbReference>
<dbReference type="RefSeq" id="XP_017299032.1">
    <property type="nucleotide sequence ID" value="XM_017443543.2"/>
</dbReference>
<dbReference type="GO" id="GO:0006289">
    <property type="term" value="P:nucleotide-excision repair"/>
    <property type="evidence" value="ECO:0007669"/>
    <property type="project" value="InterPro"/>
</dbReference>
<dbReference type="GO" id="GO:0000439">
    <property type="term" value="C:transcription factor TFIIH core complex"/>
    <property type="evidence" value="ECO:0007669"/>
    <property type="project" value="InterPro"/>
</dbReference>
<dbReference type="PANTHER" id="PTHR12695">
    <property type="entry name" value="GENERAL TRANSCRIPTION FACTOR IIH SUBUNIT 2"/>
    <property type="match status" value="1"/>
</dbReference>
<sequence length="1287" mass="145945">MSHHMLDKSISCDSPQLHLYNLHEPDIFGLACSGKHDDRRCRSHSVGCVPADGGSGCGDDASINSEEASTLRDVSDHFGDSSLENVNVNHNQNTAPKDLSYPNNILQHTPDDLENLLNKPGPHQGQNNKSTKQQRLYLKRRRRYSLQDYLYWGLSHEELNSLTCPLPPPHIIEQKYEVIHEGVMYVLSVDREKTRVINKFLSIDYFRKWEKHHVIRYARAFSEVDKYCLSHEELNSLTCPLPPPHIIEQKYEVIHEGVMYVLSVDREKTRVINKFLSIDYFRKWEKHHVILTDSCITAHCLSGCLKEKIEYSSIDEVDIVDRLEGVHGYKFFIHLVIPKNSLIFQIKNAHSRDQWYTSILYKKKAYSTVQSIDRSSDPGEILKLLKSLIHSTNRLPLLDSNAAQLLANIATHVIQKKPALTHKEAWLREFIVIISPILDNHSPNYDLCCFFSNYCLHYPASSVIWEHLTRVICRILKFNGDFSRTPHERQLVCDYVAAISKNVQLRSCLLHSFVLKSEYDDWMPILADMLHPVPFKLEPLNDATFLSQMSPIIFKIGTHRKCSIHCTVLPIRPERTCWFDIYCDGFSKCRCRVWSSMLGNLLNCCCKNKAFLSRLIEKQLNMCYLLALLGEANVQCALCSMLELNLIQETPTQKYIVFLLQTNHRGKSMYLELVQKMRHLQQFQQKEGPLRLCFKQCSDEDLRQIFSIGSFGNLESLDLGFTHVTSNCADVIIKFPSLKYLNLWSTQFGDTGLRKISEHLTQLEVLNLCETPITDSGIVALCALKSLRVLNLNSTKLTEDMLETLKKQLPNLENGGLVKEALEEDEDGLIESSIADIIEKSKRKRHADKIGVRLGMMRHMNVILDCSDAMLDQDLKPTRHLCTLKLFEGFIEEFFEQNPISQLGIIVTRNKRAERLTDLSGNYRKHIETLKSSCSDPNYCVGEPSLQNSLELAYSTMRMLPTHTSRGSLDFFPSFQTCDGTDVETNLQQLSTAGIRCSVIGLAAEVCVYKLLARVTRGSYAVVLDDRHFRDLLSGQVEPIPMPDSVEASLVKMGFPHHLSHGGKEAPFTTCMCHLEDGSTGGSAANNNNTTNKTNTQSPSKLNKLGYFCPQCRSKYCELPVECRTCGLTLATSLHLARSLHHLAPVKPFLALEVKSCLSSLPRKHCFACQKSFSQEKNVYKCGSCQVIYCLDCDLFIHDILHSCPGCSIRPKSLSATQPPTSLHSVYKCGSCQVIYCLDCDLFIHDILHSCPGCSIRPKSLSATQPPTSLHHNHTNGGGDYGKKFKV</sequence>
<accession>A0A1S4EA72</accession>
<dbReference type="Gene3D" id="3.40.50.410">
    <property type="entry name" value="von Willebrand factor, type A domain"/>
    <property type="match status" value="1"/>
</dbReference>
<keyword evidence="5" id="KW-0863">Zinc-finger</keyword>
<dbReference type="SUPFAM" id="SSF52047">
    <property type="entry name" value="RNI-like"/>
    <property type="match status" value="1"/>
</dbReference>
<evidence type="ECO:0000256" key="3">
    <source>
        <dbReference type="ARBA" id="ARBA00022723"/>
    </source>
</evidence>
<dbReference type="Gene3D" id="3.30.40.10">
    <property type="entry name" value="Zinc/RING finger domain, C3HC4 (zinc finger)"/>
    <property type="match status" value="2"/>
</dbReference>
<comment type="subcellular location">
    <subcellularLocation>
        <location evidence="1">Nucleus</location>
    </subcellularLocation>
</comment>
<feature type="compositionally biased region" description="Polar residues" evidence="11">
    <location>
        <begin position="90"/>
        <end position="107"/>
    </location>
</feature>
<dbReference type="KEGG" id="dci:103507965"/>
<dbReference type="FunFam" id="3.40.50.410:FF:000015">
    <property type="entry name" value="General transcription factor IIH subunit 2"/>
    <property type="match status" value="1"/>
</dbReference>
<evidence type="ECO:0000256" key="2">
    <source>
        <dbReference type="ARBA" id="ARBA00006092"/>
    </source>
</evidence>
<dbReference type="InterPro" id="IPR046349">
    <property type="entry name" value="C1-like_sf"/>
</dbReference>
<keyword evidence="3" id="KW-0479">Metal-binding</keyword>
<dbReference type="GO" id="GO:0006351">
    <property type="term" value="P:DNA-templated transcription"/>
    <property type="evidence" value="ECO:0007669"/>
    <property type="project" value="InterPro"/>
</dbReference>
<feature type="domain" description="C2H2-type" evidence="12">
    <location>
        <begin position="1182"/>
        <end position="1202"/>
    </location>
</feature>
<keyword evidence="7" id="KW-0805">Transcription regulation</keyword>
<dbReference type="Pfam" id="PF23066">
    <property type="entry name" value="PH_21"/>
    <property type="match status" value="2"/>
</dbReference>